<feature type="binding site" evidence="16">
    <location>
        <begin position="151"/>
        <end position="156"/>
    </location>
    <ligand>
        <name>S-adenosyl-L-methionine</name>
        <dbReference type="ChEBI" id="CHEBI:59789"/>
    </ligand>
</feature>
<comment type="similarity">
    <text evidence="3 15 17">Belongs to the RNA methyltransferase TrmD family.</text>
</comment>
<dbReference type="InterPro" id="IPR002649">
    <property type="entry name" value="tRNA_m1G_MeTrfase_TrmD"/>
</dbReference>
<name>A0A955RWL2_UNCKA</name>
<dbReference type="CDD" id="cd18080">
    <property type="entry name" value="TrmD-like"/>
    <property type="match status" value="1"/>
</dbReference>
<dbReference type="FunFam" id="3.40.1280.10:FF:000001">
    <property type="entry name" value="tRNA (guanine-N(1)-)-methyltransferase"/>
    <property type="match status" value="1"/>
</dbReference>
<evidence type="ECO:0000256" key="12">
    <source>
        <dbReference type="ARBA" id="ARBA00029736"/>
    </source>
</evidence>
<accession>A0A955RWL2</accession>
<comment type="subunit">
    <text evidence="4 15 17">Homodimer.</text>
</comment>
<evidence type="ECO:0000256" key="6">
    <source>
        <dbReference type="ARBA" id="ARBA00014679"/>
    </source>
</evidence>
<dbReference type="AlphaFoldDB" id="A0A955RWL2"/>
<keyword evidence="10 15" id="KW-0949">S-adenosyl-L-methionine</keyword>
<feature type="domain" description="tRNA methyltransferase TRMD/TRM10-type" evidence="18">
    <location>
        <begin position="13"/>
        <end position="246"/>
    </location>
</feature>
<dbReference type="Gene3D" id="3.40.1280.10">
    <property type="match status" value="1"/>
</dbReference>
<evidence type="ECO:0000313" key="20">
    <source>
        <dbReference type="Proteomes" id="UP000699691"/>
    </source>
</evidence>
<evidence type="ECO:0000256" key="10">
    <source>
        <dbReference type="ARBA" id="ARBA00022691"/>
    </source>
</evidence>
<dbReference type="PANTHER" id="PTHR46417">
    <property type="entry name" value="TRNA (GUANINE-N(1)-)-METHYLTRANSFERASE"/>
    <property type="match status" value="1"/>
</dbReference>
<comment type="subcellular location">
    <subcellularLocation>
        <location evidence="2 15 17">Cytoplasm</location>
    </subcellularLocation>
</comment>
<dbReference type="EC" id="2.1.1.228" evidence="5 15"/>
<organism evidence="19 20">
    <name type="scientific">candidate division WWE3 bacterium</name>
    <dbReference type="NCBI Taxonomy" id="2053526"/>
    <lineage>
        <taxon>Bacteria</taxon>
        <taxon>Katanobacteria</taxon>
    </lineage>
</organism>
<dbReference type="Proteomes" id="UP000699691">
    <property type="component" value="Unassembled WGS sequence"/>
</dbReference>
<evidence type="ECO:0000256" key="13">
    <source>
        <dbReference type="ARBA" id="ARBA00033392"/>
    </source>
</evidence>
<dbReference type="NCBIfam" id="NF000648">
    <property type="entry name" value="PRK00026.1"/>
    <property type="match status" value="1"/>
</dbReference>
<dbReference type="InterPro" id="IPR023148">
    <property type="entry name" value="tRNA_m1G_MeTrfase_C_sf"/>
</dbReference>
<evidence type="ECO:0000256" key="5">
    <source>
        <dbReference type="ARBA" id="ARBA00012807"/>
    </source>
</evidence>
<evidence type="ECO:0000256" key="14">
    <source>
        <dbReference type="ARBA" id="ARBA00047783"/>
    </source>
</evidence>
<reference evidence="19" key="1">
    <citation type="submission" date="2020-04" db="EMBL/GenBank/DDBJ databases">
        <authorList>
            <person name="Zhang T."/>
        </authorList>
    </citation>
    <scope>NUCLEOTIDE SEQUENCE</scope>
    <source>
        <strain evidence="19">HKST-UBA02</strain>
    </source>
</reference>
<evidence type="ECO:0000313" key="19">
    <source>
        <dbReference type="EMBL" id="MCA9397361.1"/>
    </source>
</evidence>
<keyword evidence="8 15" id="KW-0489">Methyltransferase</keyword>
<reference evidence="19" key="2">
    <citation type="journal article" date="2021" name="Microbiome">
        <title>Successional dynamics and alternative stable states in a saline activated sludge microbial community over 9 years.</title>
        <authorList>
            <person name="Wang Y."/>
            <person name="Ye J."/>
            <person name="Ju F."/>
            <person name="Liu L."/>
            <person name="Boyd J.A."/>
            <person name="Deng Y."/>
            <person name="Parks D.H."/>
            <person name="Jiang X."/>
            <person name="Yin X."/>
            <person name="Woodcroft B.J."/>
            <person name="Tyson G.W."/>
            <person name="Hugenholtz P."/>
            <person name="Polz M.F."/>
            <person name="Zhang T."/>
        </authorList>
    </citation>
    <scope>NUCLEOTIDE SEQUENCE</scope>
    <source>
        <strain evidence="19">HKST-UBA02</strain>
    </source>
</reference>
<comment type="catalytic activity">
    <reaction evidence="14 15 17">
        <text>guanosine(37) in tRNA + S-adenosyl-L-methionine = N(1)-methylguanosine(37) in tRNA + S-adenosyl-L-homocysteine + H(+)</text>
        <dbReference type="Rhea" id="RHEA:36899"/>
        <dbReference type="Rhea" id="RHEA-COMP:10145"/>
        <dbReference type="Rhea" id="RHEA-COMP:10147"/>
        <dbReference type="ChEBI" id="CHEBI:15378"/>
        <dbReference type="ChEBI" id="CHEBI:57856"/>
        <dbReference type="ChEBI" id="CHEBI:59789"/>
        <dbReference type="ChEBI" id="CHEBI:73542"/>
        <dbReference type="ChEBI" id="CHEBI:74269"/>
        <dbReference type="EC" id="2.1.1.228"/>
    </reaction>
</comment>
<evidence type="ECO:0000256" key="9">
    <source>
        <dbReference type="ARBA" id="ARBA00022679"/>
    </source>
</evidence>
<dbReference type="Pfam" id="PF01746">
    <property type="entry name" value="tRNA_m1G_MT"/>
    <property type="match status" value="1"/>
</dbReference>
<dbReference type="GO" id="GO:0005829">
    <property type="term" value="C:cytosol"/>
    <property type="evidence" value="ECO:0007669"/>
    <property type="project" value="TreeGrafter"/>
</dbReference>
<dbReference type="NCBIfam" id="TIGR00088">
    <property type="entry name" value="trmD"/>
    <property type="match status" value="1"/>
</dbReference>
<dbReference type="InterPro" id="IPR016009">
    <property type="entry name" value="tRNA_MeTrfase_TRMD/TRM10"/>
</dbReference>
<evidence type="ECO:0000256" key="7">
    <source>
        <dbReference type="ARBA" id="ARBA00022490"/>
    </source>
</evidence>
<dbReference type="Gene3D" id="1.10.1270.20">
    <property type="entry name" value="tRNA(m1g37)methyltransferase, domain 2"/>
    <property type="match status" value="1"/>
</dbReference>
<evidence type="ECO:0000256" key="1">
    <source>
        <dbReference type="ARBA" id="ARBA00002634"/>
    </source>
</evidence>
<keyword evidence="11 15" id="KW-0819">tRNA processing</keyword>
<protein>
    <recommendedName>
        <fullName evidence="6 15">tRNA (guanine-N(1)-)-methyltransferase</fullName>
        <ecNumber evidence="5 15">2.1.1.228</ecNumber>
    </recommendedName>
    <alternativeName>
        <fullName evidence="12 15">M1G-methyltransferase</fullName>
    </alternativeName>
    <alternativeName>
        <fullName evidence="13 15">tRNA [GM37] methyltransferase</fullName>
    </alternativeName>
</protein>
<evidence type="ECO:0000256" key="2">
    <source>
        <dbReference type="ARBA" id="ARBA00004496"/>
    </source>
</evidence>
<comment type="caution">
    <text evidence="15">Lacks conserved residue(s) required for the propagation of feature annotation.</text>
</comment>
<evidence type="ECO:0000256" key="3">
    <source>
        <dbReference type="ARBA" id="ARBA00007630"/>
    </source>
</evidence>
<gene>
    <name evidence="15 19" type="primary">trmD</name>
    <name evidence="19" type="ORF">KC573_00905</name>
</gene>
<proteinExistence type="inferred from homology"/>
<dbReference type="InterPro" id="IPR029028">
    <property type="entry name" value="Alpha/beta_knot_MTases"/>
</dbReference>
<dbReference type="GO" id="GO:0052906">
    <property type="term" value="F:tRNA (guanine(37)-N1)-methyltransferase activity"/>
    <property type="evidence" value="ECO:0007669"/>
    <property type="project" value="UniProtKB-UniRule"/>
</dbReference>
<evidence type="ECO:0000256" key="8">
    <source>
        <dbReference type="ARBA" id="ARBA00022603"/>
    </source>
</evidence>
<dbReference type="PANTHER" id="PTHR46417:SF1">
    <property type="entry name" value="TRNA (GUANINE-N(1)-)-METHYLTRANSFERASE"/>
    <property type="match status" value="1"/>
</dbReference>
<keyword evidence="9 15" id="KW-0808">Transferase</keyword>
<dbReference type="PIRSF" id="PIRSF000386">
    <property type="entry name" value="tRNA_mtase"/>
    <property type="match status" value="1"/>
</dbReference>
<evidence type="ECO:0000256" key="15">
    <source>
        <dbReference type="HAMAP-Rule" id="MF_00605"/>
    </source>
</evidence>
<comment type="function">
    <text evidence="1 15 17">Specifically methylates guanosine-37 in various tRNAs.</text>
</comment>
<evidence type="ECO:0000256" key="16">
    <source>
        <dbReference type="PIRSR" id="PIRSR000386-1"/>
    </source>
</evidence>
<dbReference type="EMBL" id="JAGQKY010000023">
    <property type="protein sequence ID" value="MCA9397361.1"/>
    <property type="molecule type" value="Genomic_DNA"/>
</dbReference>
<dbReference type="HAMAP" id="MF_00605">
    <property type="entry name" value="TrmD"/>
    <property type="match status" value="1"/>
</dbReference>
<sequence>MAKSKPQENEVSLQFDILTIFPKMFDSVFKESIMKRAQGEGIIEIFVHDLRKWADDKQKTVDDEPYGGGEGMVMKPEPIFKAVKELKEEYAKTHSEKAVQHTILLTPKGTPYNFRIADKLSNLDHLILICGHYEGVDHRVFEAVADEQLSIGEYILTGGEIPAMVLVDSVSRLVSGVVGNKASLDDESFSYSSKGFLKYPVYTRPEEYEGHRVPEVLLSGDHKEIENWRNEAAKELTKKFRKDLIKE</sequence>
<evidence type="ECO:0000256" key="11">
    <source>
        <dbReference type="ARBA" id="ARBA00022694"/>
    </source>
</evidence>
<comment type="caution">
    <text evidence="19">The sequence shown here is derived from an EMBL/GenBank/DDBJ whole genome shotgun (WGS) entry which is preliminary data.</text>
</comment>
<dbReference type="GO" id="GO:0002939">
    <property type="term" value="P:tRNA N1-guanine methylation"/>
    <property type="evidence" value="ECO:0007669"/>
    <property type="project" value="TreeGrafter"/>
</dbReference>
<dbReference type="SUPFAM" id="SSF75217">
    <property type="entry name" value="alpha/beta knot"/>
    <property type="match status" value="1"/>
</dbReference>
<evidence type="ECO:0000259" key="18">
    <source>
        <dbReference type="Pfam" id="PF01746"/>
    </source>
</evidence>
<evidence type="ECO:0000256" key="4">
    <source>
        <dbReference type="ARBA" id="ARBA00011738"/>
    </source>
</evidence>
<dbReference type="InterPro" id="IPR029026">
    <property type="entry name" value="tRNA_m1G_MTases_N"/>
</dbReference>
<keyword evidence="7 15" id="KW-0963">Cytoplasm</keyword>
<feature type="binding site" evidence="15 16">
    <location>
        <position position="131"/>
    </location>
    <ligand>
        <name>S-adenosyl-L-methionine</name>
        <dbReference type="ChEBI" id="CHEBI:59789"/>
    </ligand>
</feature>
<evidence type="ECO:0000256" key="17">
    <source>
        <dbReference type="RuleBase" id="RU003464"/>
    </source>
</evidence>